<sequence length="105" mass="11081">MAACPAAKLLAAGYGTQRPAEALRAGERSCGTSRWTAEASRQTAAPSFARHTRSLTYPGAGNGASCCWASLHFVKVNDGGARGCLEKIDARAWTYPEVSGIVFFI</sequence>
<name>A2YKY1_ORYSI</name>
<dbReference type="HOGENOM" id="CLU_2241079_0_0_1"/>
<organism evidence="1 2">
    <name type="scientific">Oryza sativa subsp. indica</name>
    <name type="common">Rice</name>
    <dbReference type="NCBI Taxonomy" id="39946"/>
    <lineage>
        <taxon>Eukaryota</taxon>
        <taxon>Viridiplantae</taxon>
        <taxon>Streptophyta</taxon>
        <taxon>Embryophyta</taxon>
        <taxon>Tracheophyta</taxon>
        <taxon>Spermatophyta</taxon>
        <taxon>Magnoliopsida</taxon>
        <taxon>Liliopsida</taxon>
        <taxon>Poales</taxon>
        <taxon>Poaceae</taxon>
        <taxon>BOP clade</taxon>
        <taxon>Oryzoideae</taxon>
        <taxon>Oryzeae</taxon>
        <taxon>Oryzinae</taxon>
        <taxon>Oryza</taxon>
        <taxon>Oryza sativa</taxon>
    </lineage>
</organism>
<evidence type="ECO:0000313" key="2">
    <source>
        <dbReference type="Proteomes" id="UP000007015"/>
    </source>
</evidence>
<dbReference type="AlphaFoldDB" id="A2YKY1"/>
<dbReference type="EMBL" id="CM000132">
    <property type="protein sequence ID" value="EAZ03742.1"/>
    <property type="molecule type" value="Genomic_DNA"/>
</dbReference>
<reference evidence="1 2" key="1">
    <citation type="journal article" date="2005" name="PLoS Biol.">
        <title>The genomes of Oryza sativa: a history of duplications.</title>
        <authorList>
            <person name="Yu J."/>
            <person name="Wang J."/>
            <person name="Lin W."/>
            <person name="Li S."/>
            <person name="Li H."/>
            <person name="Zhou J."/>
            <person name="Ni P."/>
            <person name="Dong W."/>
            <person name="Hu S."/>
            <person name="Zeng C."/>
            <person name="Zhang J."/>
            <person name="Zhang Y."/>
            <person name="Li R."/>
            <person name="Xu Z."/>
            <person name="Li S."/>
            <person name="Li X."/>
            <person name="Zheng H."/>
            <person name="Cong L."/>
            <person name="Lin L."/>
            <person name="Yin J."/>
            <person name="Geng J."/>
            <person name="Li G."/>
            <person name="Shi J."/>
            <person name="Liu J."/>
            <person name="Lv H."/>
            <person name="Li J."/>
            <person name="Wang J."/>
            <person name="Deng Y."/>
            <person name="Ran L."/>
            <person name="Shi X."/>
            <person name="Wang X."/>
            <person name="Wu Q."/>
            <person name="Li C."/>
            <person name="Ren X."/>
            <person name="Wang J."/>
            <person name="Wang X."/>
            <person name="Li D."/>
            <person name="Liu D."/>
            <person name="Zhang X."/>
            <person name="Ji Z."/>
            <person name="Zhao W."/>
            <person name="Sun Y."/>
            <person name="Zhang Z."/>
            <person name="Bao J."/>
            <person name="Han Y."/>
            <person name="Dong L."/>
            <person name="Ji J."/>
            <person name="Chen P."/>
            <person name="Wu S."/>
            <person name="Liu J."/>
            <person name="Xiao Y."/>
            <person name="Bu D."/>
            <person name="Tan J."/>
            <person name="Yang L."/>
            <person name="Ye C."/>
            <person name="Zhang J."/>
            <person name="Xu J."/>
            <person name="Zhou Y."/>
            <person name="Yu Y."/>
            <person name="Zhang B."/>
            <person name="Zhuang S."/>
            <person name="Wei H."/>
            <person name="Liu B."/>
            <person name="Lei M."/>
            <person name="Yu H."/>
            <person name="Li Y."/>
            <person name="Xu H."/>
            <person name="Wei S."/>
            <person name="He X."/>
            <person name="Fang L."/>
            <person name="Zhang Z."/>
            <person name="Zhang Y."/>
            <person name="Huang X."/>
            <person name="Su Z."/>
            <person name="Tong W."/>
            <person name="Li J."/>
            <person name="Tong Z."/>
            <person name="Li S."/>
            <person name="Ye J."/>
            <person name="Wang L."/>
            <person name="Fang L."/>
            <person name="Lei T."/>
            <person name="Chen C."/>
            <person name="Chen H."/>
            <person name="Xu Z."/>
            <person name="Li H."/>
            <person name="Huang H."/>
            <person name="Zhang F."/>
            <person name="Xu H."/>
            <person name="Li N."/>
            <person name="Zhao C."/>
            <person name="Li S."/>
            <person name="Dong L."/>
            <person name="Huang Y."/>
            <person name="Li L."/>
            <person name="Xi Y."/>
            <person name="Qi Q."/>
            <person name="Li W."/>
            <person name="Zhang B."/>
            <person name="Hu W."/>
            <person name="Zhang Y."/>
            <person name="Tian X."/>
            <person name="Jiao Y."/>
            <person name="Liang X."/>
            <person name="Jin J."/>
            <person name="Gao L."/>
            <person name="Zheng W."/>
            <person name="Hao B."/>
            <person name="Liu S."/>
            <person name="Wang W."/>
            <person name="Yuan L."/>
            <person name="Cao M."/>
            <person name="McDermott J."/>
            <person name="Samudrala R."/>
            <person name="Wang J."/>
            <person name="Wong G.K."/>
            <person name="Yang H."/>
        </authorList>
    </citation>
    <scope>NUCLEOTIDE SEQUENCE [LARGE SCALE GENOMIC DNA]</scope>
    <source>
        <strain evidence="2">cv. 93-11</strain>
    </source>
</reference>
<keyword evidence="2" id="KW-1185">Reference proteome</keyword>
<proteinExistence type="predicted"/>
<accession>A2YKY1</accession>
<gene>
    <name evidence="1" type="ORF">OsI_25872</name>
</gene>
<protein>
    <submittedName>
        <fullName evidence="1">Uncharacterized protein</fullName>
    </submittedName>
</protein>
<dbReference type="Gramene" id="BGIOSGA025634-TA">
    <property type="protein sequence ID" value="BGIOSGA025634-PA"/>
    <property type="gene ID" value="BGIOSGA025634"/>
</dbReference>
<evidence type="ECO:0000313" key="1">
    <source>
        <dbReference type="EMBL" id="EAZ03742.1"/>
    </source>
</evidence>
<dbReference type="Proteomes" id="UP000007015">
    <property type="component" value="Chromosome 7"/>
</dbReference>